<comment type="caution">
    <text evidence="3">The sequence shown here is derived from an EMBL/GenBank/DDBJ whole genome shotgun (WGS) entry which is preliminary data.</text>
</comment>
<reference evidence="3 4" key="1">
    <citation type="submission" date="2024-02" db="EMBL/GenBank/DDBJ databases">
        <title>De novo assembly and annotation of 12 fungi associated with fruit tree decline syndrome in Ontario, Canada.</title>
        <authorList>
            <person name="Sulman M."/>
            <person name="Ellouze W."/>
            <person name="Ilyukhin E."/>
        </authorList>
    </citation>
    <scope>NUCLEOTIDE SEQUENCE [LARGE SCALE GENOMIC DNA]</scope>
    <source>
        <strain evidence="3 4">M169</strain>
    </source>
</reference>
<accession>A0ABR1NLM3</accession>
<feature type="compositionally biased region" description="Basic and acidic residues" evidence="1">
    <location>
        <begin position="63"/>
        <end position="73"/>
    </location>
</feature>
<keyword evidence="4" id="KW-1185">Reference proteome</keyword>
<feature type="region of interest" description="Disordered" evidence="1">
    <location>
        <begin position="63"/>
        <end position="89"/>
    </location>
</feature>
<keyword evidence="2" id="KW-0472">Membrane</keyword>
<feature type="transmembrane region" description="Helical" evidence="2">
    <location>
        <begin position="31"/>
        <end position="54"/>
    </location>
</feature>
<evidence type="ECO:0000256" key="1">
    <source>
        <dbReference type="SAM" id="MobiDB-lite"/>
    </source>
</evidence>
<evidence type="ECO:0000313" key="3">
    <source>
        <dbReference type="EMBL" id="KAK7705763.1"/>
    </source>
</evidence>
<dbReference type="Proteomes" id="UP001430848">
    <property type="component" value="Unassembled WGS sequence"/>
</dbReference>
<keyword evidence="2" id="KW-1133">Transmembrane helix</keyword>
<dbReference type="EMBL" id="JAKNSF020000232">
    <property type="protein sequence ID" value="KAK7705763.1"/>
    <property type="molecule type" value="Genomic_DNA"/>
</dbReference>
<evidence type="ECO:0000256" key="2">
    <source>
        <dbReference type="SAM" id="Phobius"/>
    </source>
</evidence>
<proteinExistence type="predicted"/>
<organism evidence="3 4">
    <name type="scientific">Diaporthe eres</name>
    <name type="common">Phomopsis oblonga</name>
    <dbReference type="NCBI Taxonomy" id="83184"/>
    <lineage>
        <taxon>Eukaryota</taxon>
        <taxon>Fungi</taxon>
        <taxon>Dikarya</taxon>
        <taxon>Ascomycota</taxon>
        <taxon>Pezizomycotina</taxon>
        <taxon>Sordariomycetes</taxon>
        <taxon>Sordariomycetidae</taxon>
        <taxon>Diaporthales</taxon>
        <taxon>Diaporthaceae</taxon>
        <taxon>Diaporthe</taxon>
        <taxon>Diaporthe eres species complex</taxon>
    </lineage>
</organism>
<protein>
    <submittedName>
        <fullName evidence="3">Uncharacterized protein</fullName>
    </submittedName>
</protein>
<evidence type="ECO:0000313" key="4">
    <source>
        <dbReference type="Proteomes" id="UP001430848"/>
    </source>
</evidence>
<name>A0ABR1NLM3_DIAER</name>
<gene>
    <name evidence="3" type="ORF">SLS63_014084</name>
</gene>
<keyword evidence="2" id="KW-0812">Transmembrane</keyword>
<sequence>MILPVYPSADPALVSAVAAGVEALFTPRWGAWLRVVVPSLLSVLGRVVLGVWLFGGRLWERREREKENKKEQRELDEEEGGAGLPVAPAVLPNLTDDYLNHQKW</sequence>